<proteinExistence type="predicted"/>
<dbReference type="Pfam" id="PF00072">
    <property type="entry name" value="Response_reg"/>
    <property type="match status" value="1"/>
</dbReference>
<evidence type="ECO:0000256" key="1">
    <source>
        <dbReference type="ARBA" id="ARBA00022553"/>
    </source>
</evidence>
<evidence type="ECO:0000256" key="4">
    <source>
        <dbReference type="ARBA" id="ARBA00023125"/>
    </source>
</evidence>
<evidence type="ECO:0000259" key="9">
    <source>
        <dbReference type="PROSITE" id="PS51755"/>
    </source>
</evidence>
<evidence type="ECO:0000256" key="7">
    <source>
        <dbReference type="PROSITE-ProRule" id="PRU01091"/>
    </source>
</evidence>
<gene>
    <name evidence="10" type="ORF">PSQ39_01450</name>
</gene>
<keyword evidence="2" id="KW-0902">Two-component regulatory system</keyword>
<dbReference type="InterPro" id="IPR036388">
    <property type="entry name" value="WH-like_DNA-bd_sf"/>
</dbReference>
<dbReference type="PANTHER" id="PTHR48111">
    <property type="entry name" value="REGULATOR OF RPOS"/>
    <property type="match status" value="1"/>
</dbReference>
<dbReference type="SMART" id="SM00448">
    <property type="entry name" value="REC"/>
    <property type="match status" value="1"/>
</dbReference>
<sequence>MIKPVVLVVDDDEELSTMLQRLLENEGWTAKAAFNAAQAELSLSERLPDVVLLDVMLPDANGMELCRRWRLAHPHLSILMLTARGDPIDRVLGLELGADDYLAKPFEKRELVARLRSLIRRQSLQPQTPTLVWEFGVLSIHFLTREVRVNGEAIALSGTEFKLLVEMARMPGQVVSRQQLSNAVQASAYRPQDRTVDVQVSRLRRRLEQELPGAEWIETVRGEGYAFVPRGAS</sequence>
<dbReference type="InterPro" id="IPR001789">
    <property type="entry name" value="Sig_transdc_resp-reg_receiver"/>
</dbReference>
<accession>A0ABT5MBJ9</accession>
<protein>
    <submittedName>
        <fullName evidence="10">Response regulator transcription factor</fullName>
    </submittedName>
</protein>
<feature type="domain" description="Response regulatory" evidence="8">
    <location>
        <begin position="5"/>
        <end position="119"/>
    </location>
</feature>
<dbReference type="PROSITE" id="PS50110">
    <property type="entry name" value="RESPONSE_REGULATORY"/>
    <property type="match status" value="1"/>
</dbReference>
<evidence type="ECO:0000313" key="11">
    <source>
        <dbReference type="Proteomes" id="UP001528672"/>
    </source>
</evidence>
<dbReference type="InterPro" id="IPR039420">
    <property type="entry name" value="WalR-like"/>
</dbReference>
<dbReference type="SUPFAM" id="SSF46894">
    <property type="entry name" value="C-terminal effector domain of the bipartite response regulators"/>
    <property type="match status" value="1"/>
</dbReference>
<dbReference type="Gene3D" id="6.10.250.690">
    <property type="match status" value="1"/>
</dbReference>
<evidence type="ECO:0000313" key="10">
    <source>
        <dbReference type="EMBL" id="MDD0813287.1"/>
    </source>
</evidence>
<evidence type="ECO:0000256" key="2">
    <source>
        <dbReference type="ARBA" id="ARBA00023012"/>
    </source>
</evidence>
<feature type="DNA-binding region" description="OmpR/PhoB-type" evidence="7">
    <location>
        <begin position="128"/>
        <end position="229"/>
    </location>
</feature>
<dbReference type="SMART" id="SM00862">
    <property type="entry name" value="Trans_reg_C"/>
    <property type="match status" value="1"/>
</dbReference>
<comment type="caution">
    <text evidence="10">The sequence shown here is derived from an EMBL/GenBank/DDBJ whole genome shotgun (WGS) entry which is preliminary data.</text>
</comment>
<dbReference type="RefSeq" id="WP_273924814.1">
    <property type="nucleotide sequence ID" value="NZ_JAQSIO010000001.1"/>
</dbReference>
<dbReference type="EMBL" id="JAQSIO010000001">
    <property type="protein sequence ID" value="MDD0813287.1"/>
    <property type="molecule type" value="Genomic_DNA"/>
</dbReference>
<dbReference type="Gene3D" id="1.10.10.10">
    <property type="entry name" value="Winged helix-like DNA-binding domain superfamily/Winged helix DNA-binding domain"/>
    <property type="match status" value="1"/>
</dbReference>
<feature type="modified residue" description="4-aspartylphosphate" evidence="6">
    <location>
        <position position="54"/>
    </location>
</feature>
<reference evidence="10 11" key="1">
    <citation type="submission" date="2023-02" db="EMBL/GenBank/DDBJ databases">
        <title>Bacterial whole genome sequence for Curvibacter sp. HBC28.</title>
        <authorList>
            <person name="Le V."/>
            <person name="Ko S.-R."/>
            <person name="Ahn C.-Y."/>
            <person name="Oh H.-M."/>
        </authorList>
    </citation>
    <scope>NUCLEOTIDE SEQUENCE [LARGE SCALE GENOMIC DNA]</scope>
    <source>
        <strain evidence="10 11">HBC28</strain>
    </source>
</reference>
<keyword evidence="3" id="KW-0805">Transcription regulation</keyword>
<feature type="domain" description="OmpR/PhoB-type" evidence="9">
    <location>
        <begin position="128"/>
        <end position="229"/>
    </location>
</feature>
<dbReference type="Proteomes" id="UP001528672">
    <property type="component" value="Unassembled WGS sequence"/>
</dbReference>
<organism evidence="10 11">
    <name type="scientific">Curvibacter microcysteis</name>
    <dbReference type="NCBI Taxonomy" id="3026419"/>
    <lineage>
        <taxon>Bacteria</taxon>
        <taxon>Pseudomonadati</taxon>
        <taxon>Pseudomonadota</taxon>
        <taxon>Betaproteobacteria</taxon>
        <taxon>Burkholderiales</taxon>
        <taxon>Comamonadaceae</taxon>
        <taxon>Curvibacter</taxon>
    </lineage>
</organism>
<dbReference type="InterPro" id="IPR001867">
    <property type="entry name" value="OmpR/PhoB-type_DNA-bd"/>
</dbReference>
<dbReference type="PROSITE" id="PS51755">
    <property type="entry name" value="OMPR_PHOB"/>
    <property type="match status" value="1"/>
</dbReference>
<keyword evidence="5" id="KW-0804">Transcription</keyword>
<dbReference type="SUPFAM" id="SSF52172">
    <property type="entry name" value="CheY-like"/>
    <property type="match status" value="1"/>
</dbReference>
<dbReference type="Pfam" id="PF00486">
    <property type="entry name" value="Trans_reg_C"/>
    <property type="match status" value="1"/>
</dbReference>
<keyword evidence="11" id="KW-1185">Reference proteome</keyword>
<dbReference type="Gene3D" id="3.40.50.2300">
    <property type="match status" value="1"/>
</dbReference>
<name>A0ABT5MBJ9_9BURK</name>
<evidence type="ECO:0000256" key="5">
    <source>
        <dbReference type="ARBA" id="ARBA00023163"/>
    </source>
</evidence>
<dbReference type="InterPro" id="IPR016032">
    <property type="entry name" value="Sig_transdc_resp-reg_C-effctor"/>
</dbReference>
<evidence type="ECO:0000256" key="6">
    <source>
        <dbReference type="PROSITE-ProRule" id="PRU00169"/>
    </source>
</evidence>
<dbReference type="PANTHER" id="PTHR48111:SF4">
    <property type="entry name" value="DNA-BINDING DUAL TRANSCRIPTIONAL REGULATOR OMPR"/>
    <property type="match status" value="1"/>
</dbReference>
<keyword evidence="1 6" id="KW-0597">Phosphoprotein</keyword>
<dbReference type="CDD" id="cd00383">
    <property type="entry name" value="trans_reg_C"/>
    <property type="match status" value="1"/>
</dbReference>
<keyword evidence="4 7" id="KW-0238">DNA-binding</keyword>
<dbReference type="InterPro" id="IPR011006">
    <property type="entry name" value="CheY-like_superfamily"/>
</dbReference>
<evidence type="ECO:0000256" key="3">
    <source>
        <dbReference type="ARBA" id="ARBA00023015"/>
    </source>
</evidence>
<evidence type="ECO:0000259" key="8">
    <source>
        <dbReference type="PROSITE" id="PS50110"/>
    </source>
</evidence>